<dbReference type="OrthoDB" id="9776552at2"/>
<sequence>MERFNNHLNFKNMKIKYRLMSVMMLLIICFCIVVVICLQYVFKAYDEMLYSQSAGAINNSIGDIETELQSIEAFTLSISTDARIQQQLSKAKEITNEYDRAQILQDFKNKIFTSMLTDKYISSIRFVNESGYDMMVNQSAQVPDENKKNEAVVKAKEGKGANVWIEPDNMNAYLLSAREIRSIGVDMLAPLGTLIVQLNLDSLIQNHLSITKDKVTLAIWKGNQPIYTPDLKFQPSTAMLASKQGYLTEKIEGSSYFIAYTTSRVTGWTYYNLISYNNIFKKKNDLRFALLVVVLLSLLTVIAISYRVARGITKPIENLSMQMKQAEKGDFGEIVLEETDRSDEVGYLQRRFLIMIQRIEALIEENYTRQIMLKDTEFRALQAQINPHFLYNTLTSINWIARVGGQHKISTMVESLSRLLRNAMNNQVEVITLGEEIGLLQDYMNIQKVRYESELQFNLSVDERFYSYQIPKMLLQPIVENAIKHGLENMLESCTITVEAAETTEIIEVSVSDNGPGMEEEFLERLRAFEITSKGTGIGLKNINERLKLMYGEQAGLRFKSTVGLGTCVTVSIPKEGENHA</sequence>
<gene>
    <name evidence="15" type="ORF">EJQ19_06400</name>
</gene>
<dbReference type="PROSITE" id="PS50885">
    <property type="entry name" value="HAMP"/>
    <property type="match status" value="1"/>
</dbReference>
<keyword evidence="8 15" id="KW-0418">Kinase</keyword>
<dbReference type="PROSITE" id="PS50109">
    <property type="entry name" value="HIS_KIN"/>
    <property type="match status" value="1"/>
</dbReference>
<dbReference type="PRINTS" id="PR00344">
    <property type="entry name" value="BCTRLSENSOR"/>
</dbReference>
<evidence type="ECO:0000256" key="10">
    <source>
        <dbReference type="ARBA" id="ARBA00023012"/>
    </source>
</evidence>
<feature type="domain" description="HAMP" evidence="14">
    <location>
        <begin position="310"/>
        <end position="364"/>
    </location>
</feature>
<dbReference type="SUPFAM" id="SSF55874">
    <property type="entry name" value="ATPase domain of HSP90 chaperone/DNA topoisomerase II/histidine kinase"/>
    <property type="match status" value="1"/>
</dbReference>
<evidence type="ECO:0000313" key="15">
    <source>
        <dbReference type="EMBL" id="RTE10888.1"/>
    </source>
</evidence>
<dbReference type="Pfam" id="PF02518">
    <property type="entry name" value="HATPase_c"/>
    <property type="match status" value="1"/>
</dbReference>
<accession>A0A3S0ARJ2</accession>
<feature type="transmembrane region" description="Helical" evidence="12">
    <location>
        <begin position="288"/>
        <end position="309"/>
    </location>
</feature>
<comment type="subcellular location">
    <subcellularLocation>
        <location evidence="2">Cell membrane</location>
        <topology evidence="2">Multi-pass membrane protein</topology>
    </subcellularLocation>
</comment>
<dbReference type="InterPro" id="IPR010559">
    <property type="entry name" value="Sig_transdc_His_kin_internal"/>
</dbReference>
<feature type="transmembrane region" description="Helical" evidence="12">
    <location>
        <begin position="20"/>
        <end position="42"/>
    </location>
</feature>
<dbReference type="Proteomes" id="UP000276128">
    <property type="component" value="Unassembled WGS sequence"/>
</dbReference>
<evidence type="ECO:0000256" key="6">
    <source>
        <dbReference type="ARBA" id="ARBA00022679"/>
    </source>
</evidence>
<dbReference type="EC" id="2.7.13.3" evidence="3"/>
<dbReference type="SUPFAM" id="SSF158472">
    <property type="entry name" value="HAMP domain-like"/>
    <property type="match status" value="1"/>
</dbReference>
<evidence type="ECO:0000256" key="8">
    <source>
        <dbReference type="ARBA" id="ARBA00022777"/>
    </source>
</evidence>
<dbReference type="EMBL" id="RXHU01000015">
    <property type="protein sequence ID" value="RTE10888.1"/>
    <property type="molecule type" value="Genomic_DNA"/>
</dbReference>
<evidence type="ECO:0000256" key="1">
    <source>
        <dbReference type="ARBA" id="ARBA00000085"/>
    </source>
</evidence>
<dbReference type="InterPro" id="IPR003594">
    <property type="entry name" value="HATPase_dom"/>
</dbReference>
<dbReference type="SMART" id="SM00387">
    <property type="entry name" value="HATPase_c"/>
    <property type="match status" value="1"/>
</dbReference>
<keyword evidence="16" id="KW-1185">Reference proteome</keyword>
<keyword evidence="4" id="KW-1003">Cell membrane</keyword>
<evidence type="ECO:0000256" key="7">
    <source>
        <dbReference type="ARBA" id="ARBA00022741"/>
    </source>
</evidence>
<organism evidence="15 16">
    <name type="scientific">Paenibacillus whitsoniae</name>
    <dbReference type="NCBI Taxonomy" id="2496558"/>
    <lineage>
        <taxon>Bacteria</taxon>
        <taxon>Bacillati</taxon>
        <taxon>Bacillota</taxon>
        <taxon>Bacilli</taxon>
        <taxon>Bacillales</taxon>
        <taxon>Paenibacillaceae</taxon>
        <taxon>Paenibacillus</taxon>
    </lineage>
</organism>
<dbReference type="GO" id="GO:0005524">
    <property type="term" value="F:ATP binding"/>
    <property type="evidence" value="ECO:0007669"/>
    <property type="project" value="UniProtKB-KW"/>
</dbReference>
<evidence type="ECO:0000259" key="14">
    <source>
        <dbReference type="PROSITE" id="PS50885"/>
    </source>
</evidence>
<evidence type="ECO:0000256" key="9">
    <source>
        <dbReference type="ARBA" id="ARBA00022840"/>
    </source>
</evidence>
<dbReference type="InterPro" id="IPR003660">
    <property type="entry name" value="HAMP_dom"/>
</dbReference>
<dbReference type="InterPro" id="IPR050640">
    <property type="entry name" value="Bact_2-comp_sensor_kinase"/>
</dbReference>
<name>A0A3S0ARJ2_9BACL</name>
<keyword evidence="7" id="KW-0547">Nucleotide-binding</keyword>
<proteinExistence type="predicted"/>
<comment type="catalytic activity">
    <reaction evidence="1">
        <text>ATP + protein L-histidine = ADP + protein N-phospho-L-histidine.</text>
        <dbReference type="EC" id="2.7.13.3"/>
    </reaction>
</comment>
<comment type="caution">
    <text evidence="15">The sequence shown here is derived from an EMBL/GenBank/DDBJ whole genome shotgun (WGS) entry which is preliminary data.</text>
</comment>
<evidence type="ECO:0000256" key="4">
    <source>
        <dbReference type="ARBA" id="ARBA00022475"/>
    </source>
</evidence>
<dbReference type="Gene3D" id="6.10.340.10">
    <property type="match status" value="1"/>
</dbReference>
<dbReference type="PANTHER" id="PTHR34220:SF7">
    <property type="entry name" value="SENSOR HISTIDINE KINASE YPDA"/>
    <property type="match status" value="1"/>
</dbReference>
<evidence type="ECO:0000256" key="3">
    <source>
        <dbReference type="ARBA" id="ARBA00012438"/>
    </source>
</evidence>
<dbReference type="Pfam" id="PF00672">
    <property type="entry name" value="HAMP"/>
    <property type="match status" value="1"/>
</dbReference>
<evidence type="ECO:0000259" key="13">
    <source>
        <dbReference type="PROSITE" id="PS50109"/>
    </source>
</evidence>
<keyword evidence="11 12" id="KW-0472">Membrane</keyword>
<dbReference type="RefSeq" id="WP_126140351.1">
    <property type="nucleotide sequence ID" value="NZ_RXHU01000015.1"/>
</dbReference>
<dbReference type="GO" id="GO:0000155">
    <property type="term" value="F:phosphorelay sensor kinase activity"/>
    <property type="evidence" value="ECO:0007669"/>
    <property type="project" value="InterPro"/>
</dbReference>
<dbReference type="Gene3D" id="3.30.565.10">
    <property type="entry name" value="Histidine kinase-like ATPase, C-terminal domain"/>
    <property type="match status" value="1"/>
</dbReference>
<reference evidence="15 16" key="1">
    <citation type="submission" date="2018-12" db="EMBL/GenBank/DDBJ databases">
        <title>Bacillus ochoae sp. nov., Paenibacillus whitsoniae sp. nov., Paenibacillus spiritus sp. nov. Isolated from the Mars Exploration Rover during spacecraft assembly.</title>
        <authorList>
            <person name="Seuylemezian A."/>
            <person name="Vaishampayan P."/>
        </authorList>
    </citation>
    <scope>NUCLEOTIDE SEQUENCE [LARGE SCALE GENOMIC DNA]</scope>
    <source>
        <strain evidence="15 16">MER 54</strain>
    </source>
</reference>
<keyword evidence="12" id="KW-0812">Transmembrane</keyword>
<keyword evidence="10" id="KW-0902">Two-component regulatory system</keyword>
<keyword evidence="9" id="KW-0067">ATP-binding</keyword>
<evidence type="ECO:0000256" key="11">
    <source>
        <dbReference type="ARBA" id="ARBA00023136"/>
    </source>
</evidence>
<keyword evidence="6" id="KW-0808">Transferase</keyword>
<evidence type="ECO:0000256" key="12">
    <source>
        <dbReference type="SAM" id="Phobius"/>
    </source>
</evidence>
<dbReference type="AlphaFoldDB" id="A0A3S0ARJ2"/>
<evidence type="ECO:0000256" key="5">
    <source>
        <dbReference type="ARBA" id="ARBA00022553"/>
    </source>
</evidence>
<keyword evidence="12" id="KW-1133">Transmembrane helix</keyword>
<evidence type="ECO:0000313" key="16">
    <source>
        <dbReference type="Proteomes" id="UP000276128"/>
    </source>
</evidence>
<dbReference type="CDD" id="cd06225">
    <property type="entry name" value="HAMP"/>
    <property type="match status" value="1"/>
</dbReference>
<dbReference type="Pfam" id="PF06580">
    <property type="entry name" value="His_kinase"/>
    <property type="match status" value="1"/>
</dbReference>
<dbReference type="InterPro" id="IPR005467">
    <property type="entry name" value="His_kinase_dom"/>
</dbReference>
<dbReference type="PANTHER" id="PTHR34220">
    <property type="entry name" value="SENSOR HISTIDINE KINASE YPDA"/>
    <property type="match status" value="1"/>
</dbReference>
<feature type="domain" description="Histidine kinase" evidence="13">
    <location>
        <begin position="474"/>
        <end position="577"/>
    </location>
</feature>
<dbReference type="InterPro" id="IPR036890">
    <property type="entry name" value="HATPase_C_sf"/>
</dbReference>
<evidence type="ECO:0000256" key="2">
    <source>
        <dbReference type="ARBA" id="ARBA00004651"/>
    </source>
</evidence>
<dbReference type="InterPro" id="IPR004358">
    <property type="entry name" value="Sig_transdc_His_kin-like_C"/>
</dbReference>
<keyword evidence="5" id="KW-0597">Phosphoprotein</keyword>
<protein>
    <recommendedName>
        <fullName evidence="3">histidine kinase</fullName>
        <ecNumber evidence="3">2.7.13.3</ecNumber>
    </recommendedName>
</protein>
<dbReference type="GO" id="GO:0005886">
    <property type="term" value="C:plasma membrane"/>
    <property type="evidence" value="ECO:0007669"/>
    <property type="project" value="UniProtKB-SubCell"/>
</dbReference>
<dbReference type="SMART" id="SM00304">
    <property type="entry name" value="HAMP"/>
    <property type="match status" value="1"/>
</dbReference>